<accession>H2Z469</accession>
<reference evidence="2" key="1">
    <citation type="submission" date="2003-08" db="EMBL/GenBank/DDBJ databases">
        <authorList>
            <person name="Birren B."/>
            <person name="Nusbaum C."/>
            <person name="Abebe A."/>
            <person name="Abouelleil A."/>
            <person name="Adekoya E."/>
            <person name="Ait-zahra M."/>
            <person name="Allen N."/>
            <person name="Allen T."/>
            <person name="An P."/>
            <person name="Anderson M."/>
            <person name="Anderson S."/>
            <person name="Arachchi H."/>
            <person name="Armbruster J."/>
            <person name="Bachantsang P."/>
            <person name="Baldwin J."/>
            <person name="Barry A."/>
            <person name="Bayul T."/>
            <person name="Blitshsteyn B."/>
            <person name="Bloom T."/>
            <person name="Blye J."/>
            <person name="Boguslavskiy L."/>
            <person name="Borowsky M."/>
            <person name="Boukhgalter B."/>
            <person name="Brunache A."/>
            <person name="Butler J."/>
            <person name="Calixte N."/>
            <person name="Calvo S."/>
            <person name="Camarata J."/>
            <person name="Campo K."/>
            <person name="Chang J."/>
            <person name="Cheshatsang Y."/>
            <person name="Citroen M."/>
            <person name="Collymore A."/>
            <person name="Considine T."/>
            <person name="Cook A."/>
            <person name="Cooke P."/>
            <person name="Corum B."/>
            <person name="Cuomo C."/>
            <person name="David R."/>
            <person name="Dawoe T."/>
            <person name="Degray S."/>
            <person name="Dodge S."/>
            <person name="Dooley K."/>
            <person name="Dorje P."/>
            <person name="Dorjee K."/>
            <person name="Dorris L."/>
            <person name="Duffey N."/>
            <person name="Dupes A."/>
            <person name="Elkins T."/>
            <person name="Engels R."/>
            <person name="Erickson J."/>
            <person name="Farina A."/>
            <person name="Faro S."/>
            <person name="Ferreira P."/>
            <person name="Fischer H."/>
            <person name="Fitzgerald M."/>
            <person name="Foley K."/>
            <person name="Gage D."/>
            <person name="Galagan J."/>
            <person name="Gearin G."/>
            <person name="Gnerre S."/>
            <person name="Gnirke A."/>
            <person name="Goyette A."/>
            <person name="Graham J."/>
            <person name="Grandbois E."/>
            <person name="Gyaltsen K."/>
            <person name="Hafez N."/>
            <person name="Hagopian D."/>
            <person name="Hagos B."/>
            <person name="Hall J."/>
            <person name="Hatcher B."/>
            <person name="Heller A."/>
            <person name="Higgins H."/>
            <person name="Honan T."/>
            <person name="Horn A."/>
            <person name="Houde N."/>
            <person name="Hughes L."/>
            <person name="Hulme W."/>
            <person name="Husby E."/>
            <person name="Iliev I."/>
            <person name="Jaffe D."/>
            <person name="Jones C."/>
            <person name="Kamal M."/>
            <person name="Kamat A."/>
            <person name="Kamvysselis M."/>
            <person name="Karlsson E."/>
            <person name="Kells C."/>
            <person name="Kieu A."/>
            <person name="Kisner P."/>
            <person name="Kodira C."/>
            <person name="Kulbokas E."/>
            <person name="Labutti K."/>
            <person name="Lama D."/>
            <person name="Landers T."/>
            <person name="Leger J."/>
            <person name="Levine S."/>
            <person name="Lewis D."/>
            <person name="Lewis T."/>
            <person name="Lindblad-toh K."/>
            <person name="Liu X."/>
            <person name="Lokyitsang T."/>
            <person name="Lokyitsang Y."/>
            <person name="Lucien O."/>
            <person name="Lui A."/>
            <person name="Ma L.J."/>
            <person name="Mabbitt R."/>
            <person name="Macdonald J."/>
            <person name="Maclean C."/>
            <person name="Major J."/>
            <person name="Manning J."/>
            <person name="Marabella R."/>
            <person name="Maru K."/>
            <person name="Matthews C."/>
            <person name="Mauceli E."/>
            <person name="Mccarthy M."/>
            <person name="Mcdonough S."/>
            <person name="Mcghee T."/>
            <person name="Meldrim J."/>
            <person name="Meneus L."/>
            <person name="Mesirov J."/>
            <person name="Mihalev A."/>
            <person name="Mihova T."/>
            <person name="Mikkelsen T."/>
            <person name="Mlenga V."/>
            <person name="Moru K."/>
            <person name="Mozes J."/>
            <person name="Mulrain L."/>
            <person name="Munson G."/>
            <person name="Naylor J."/>
            <person name="Newes C."/>
            <person name="Nguyen C."/>
            <person name="Nguyen N."/>
            <person name="Nguyen T."/>
            <person name="Nicol R."/>
            <person name="Nielsen C."/>
            <person name="Nizzari M."/>
            <person name="Norbu C."/>
            <person name="Norbu N."/>
            <person name="O'donnell P."/>
            <person name="Okoawo O."/>
            <person name="O'leary S."/>
            <person name="Omotosho B."/>
            <person name="O'neill K."/>
            <person name="Osman S."/>
            <person name="Parker S."/>
            <person name="Perrin D."/>
            <person name="Phunkhang P."/>
            <person name="Piqani B."/>
            <person name="Purcell S."/>
            <person name="Rachupka T."/>
            <person name="Ramasamy U."/>
            <person name="Rameau R."/>
            <person name="Ray V."/>
            <person name="Raymond C."/>
            <person name="Retta R."/>
            <person name="Richardson S."/>
            <person name="Rise C."/>
            <person name="Rodriguez J."/>
            <person name="Rogers J."/>
            <person name="Rogov P."/>
            <person name="Rutman M."/>
            <person name="Schupbach R."/>
            <person name="Seaman C."/>
            <person name="Settipalli S."/>
            <person name="Sharpe T."/>
            <person name="Sheridan J."/>
            <person name="Sherpa N."/>
            <person name="Shi J."/>
            <person name="Smirnov S."/>
            <person name="Smith C."/>
            <person name="Sougnez C."/>
            <person name="Spencer B."/>
            <person name="Stalker J."/>
            <person name="Stange-thomann N."/>
            <person name="Stavropoulos S."/>
            <person name="Stetson K."/>
            <person name="Stone C."/>
            <person name="Stone S."/>
            <person name="Stubbs M."/>
            <person name="Talamas J."/>
            <person name="Tchuinga P."/>
            <person name="Tenzing P."/>
            <person name="Tesfaye S."/>
            <person name="Theodore J."/>
            <person name="Thoulutsang Y."/>
            <person name="Topham K."/>
            <person name="Towey S."/>
            <person name="Tsamla T."/>
            <person name="Tsomo N."/>
            <person name="Vallee D."/>
            <person name="Vassiliev H."/>
            <person name="Venkataraman V."/>
            <person name="Vinson J."/>
            <person name="Vo A."/>
            <person name="Wade C."/>
            <person name="Wang S."/>
            <person name="Wangchuk T."/>
            <person name="Wangdi T."/>
            <person name="Whittaker C."/>
            <person name="Wilkinson J."/>
            <person name="Wu Y."/>
            <person name="Wyman D."/>
            <person name="Yadav S."/>
            <person name="Yang S."/>
            <person name="Yang X."/>
            <person name="Yeager S."/>
            <person name="Yee E."/>
            <person name="Young G."/>
            <person name="Zainoun J."/>
            <person name="Zembeck L."/>
            <person name="Zimmer A."/>
            <person name="Zody M."/>
            <person name="Lander E."/>
        </authorList>
    </citation>
    <scope>NUCLEOTIDE SEQUENCE [LARGE SCALE GENOMIC DNA]</scope>
</reference>
<keyword evidence="2" id="KW-1185">Reference proteome</keyword>
<protein>
    <submittedName>
        <fullName evidence="1">Uncharacterized protein</fullName>
    </submittedName>
</protein>
<dbReference type="Ensembl" id="ENSCSAVT00000012525.1">
    <property type="protein sequence ID" value="ENSCSAVP00000012381.1"/>
    <property type="gene ID" value="ENSCSAVG00000007285.1"/>
</dbReference>
<dbReference type="HOGENOM" id="CLU_2891641_0_0_1"/>
<reference evidence="1" key="2">
    <citation type="submission" date="2025-08" db="UniProtKB">
        <authorList>
            <consortium name="Ensembl"/>
        </authorList>
    </citation>
    <scope>IDENTIFICATION</scope>
</reference>
<dbReference type="AlphaFoldDB" id="H2Z469"/>
<reference evidence="1" key="3">
    <citation type="submission" date="2025-09" db="UniProtKB">
        <authorList>
            <consortium name="Ensembl"/>
        </authorList>
    </citation>
    <scope>IDENTIFICATION</scope>
</reference>
<evidence type="ECO:0000313" key="2">
    <source>
        <dbReference type="Proteomes" id="UP000007875"/>
    </source>
</evidence>
<name>H2Z469_CIOSA</name>
<organism evidence="1 2">
    <name type="scientific">Ciona savignyi</name>
    <name type="common">Pacific transparent sea squirt</name>
    <dbReference type="NCBI Taxonomy" id="51511"/>
    <lineage>
        <taxon>Eukaryota</taxon>
        <taxon>Metazoa</taxon>
        <taxon>Chordata</taxon>
        <taxon>Tunicata</taxon>
        <taxon>Ascidiacea</taxon>
        <taxon>Phlebobranchia</taxon>
        <taxon>Cionidae</taxon>
        <taxon>Ciona</taxon>
    </lineage>
</organism>
<evidence type="ECO:0000313" key="1">
    <source>
        <dbReference type="Ensembl" id="ENSCSAVP00000012381.1"/>
    </source>
</evidence>
<sequence length="63" mass="7383">RPIVNVHTIISLNHNKIVPQSHCQVHTEQRYSFSFGGKRETNLYKKGFIKYSVTTDVYLMEQT</sequence>
<proteinExistence type="predicted"/>
<dbReference type="InParanoid" id="H2Z469"/>
<dbReference type="Proteomes" id="UP000007875">
    <property type="component" value="Unassembled WGS sequence"/>
</dbReference>